<proteinExistence type="predicted"/>
<sequence length="120" mass="12991">MIHHAAPIGRPGPGLPARRSADPLPQLLRQLAARAGDACLFDHVASRPWCSAMFQGRRHAITLRLEGADTGARADALTTGLPDMEWSLSGHFVADMVVDERLDRADGVTLILSALTIEDW</sequence>
<reference evidence="2 3" key="1">
    <citation type="submission" date="2020-08" db="EMBL/GenBank/DDBJ databases">
        <title>Genomic Encyclopedia of Type Strains, Phase IV (KMG-IV): sequencing the most valuable type-strain genomes for metagenomic binning, comparative biology and taxonomic classification.</title>
        <authorList>
            <person name="Goeker M."/>
        </authorList>
    </citation>
    <scope>NUCLEOTIDE SEQUENCE [LARGE SCALE GENOMIC DNA]</scope>
    <source>
        <strain evidence="2 3">DSM 29348</strain>
    </source>
</reference>
<organism evidence="2 3">
    <name type="scientific">Sphingobium fontiphilum</name>
    <dbReference type="NCBI Taxonomy" id="944425"/>
    <lineage>
        <taxon>Bacteria</taxon>
        <taxon>Pseudomonadati</taxon>
        <taxon>Pseudomonadota</taxon>
        <taxon>Alphaproteobacteria</taxon>
        <taxon>Sphingomonadales</taxon>
        <taxon>Sphingomonadaceae</taxon>
        <taxon>Sphingobium</taxon>
    </lineage>
</organism>
<evidence type="ECO:0000313" key="3">
    <source>
        <dbReference type="Proteomes" id="UP000552757"/>
    </source>
</evidence>
<protein>
    <recommendedName>
        <fullName evidence="4">DUF3168 domain-containing protein</fullName>
    </recommendedName>
</protein>
<dbReference type="Proteomes" id="UP000552757">
    <property type="component" value="Unassembled WGS sequence"/>
</dbReference>
<accession>A0A7W6DHF7</accession>
<feature type="region of interest" description="Disordered" evidence="1">
    <location>
        <begin position="1"/>
        <end position="21"/>
    </location>
</feature>
<comment type="caution">
    <text evidence="2">The sequence shown here is derived from an EMBL/GenBank/DDBJ whole genome shotgun (WGS) entry which is preliminary data.</text>
</comment>
<evidence type="ECO:0008006" key="4">
    <source>
        <dbReference type="Google" id="ProtNLM"/>
    </source>
</evidence>
<name>A0A7W6DHF7_9SPHN</name>
<evidence type="ECO:0000313" key="2">
    <source>
        <dbReference type="EMBL" id="MBB3983361.1"/>
    </source>
</evidence>
<dbReference type="AlphaFoldDB" id="A0A7W6DHF7"/>
<dbReference type="RefSeq" id="WP_183956303.1">
    <property type="nucleotide sequence ID" value="NZ_JACIEB010000008.1"/>
</dbReference>
<keyword evidence="3" id="KW-1185">Reference proteome</keyword>
<gene>
    <name evidence="2" type="ORF">GGR44_003049</name>
</gene>
<dbReference type="EMBL" id="JACIEB010000008">
    <property type="protein sequence ID" value="MBB3983361.1"/>
    <property type="molecule type" value="Genomic_DNA"/>
</dbReference>
<evidence type="ECO:0000256" key="1">
    <source>
        <dbReference type="SAM" id="MobiDB-lite"/>
    </source>
</evidence>